<organism evidence="2 3">
    <name type="scientific">Bradyrhizobium diazoefficiens</name>
    <dbReference type="NCBI Taxonomy" id="1355477"/>
    <lineage>
        <taxon>Bacteria</taxon>
        <taxon>Pseudomonadati</taxon>
        <taxon>Pseudomonadota</taxon>
        <taxon>Alphaproteobacteria</taxon>
        <taxon>Hyphomicrobiales</taxon>
        <taxon>Nitrobacteraceae</taxon>
        <taxon>Bradyrhizobium</taxon>
    </lineage>
</organism>
<dbReference type="Proteomes" id="UP000063308">
    <property type="component" value="Chromosome"/>
</dbReference>
<name>A0A0E4FXM5_9BRAD</name>
<sequence>MARNRTVLEVDTGALGEYYDWLQAASSGDVLVYWRGDLQYDRQVVIPESDVLRTADRQRINMLNVIADRIMRDAKAGELSLTQFRIGESIYEYRATRRRQSYPGQSKVSETPHDNLVLA</sequence>
<evidence type="ECO:0000256" key="1">
    <source>
        <dbReference type="SAM" id="MobiDB-lite"/>
    </source>
</evidence>
<dbReference type="EMBL" id="AP014685">
    <property type="protein sequence ID" value="BAR61872.1"/>
    <property type="molecule type" value="Genomic_DNA"/>
</dbReference>
<reference evidence="2 3" key="1">
    <citation type="submission" date="2014-11" db="EMBL/GenBank/DDBJ databases">
        <title>Symbiosis island explosion on the genome of extra-slow-growing strains of soybean bradyrhizobia with massive insertion sequences.</title>
        <authorList>
            <person name="Iida T."/>
            <person name="Minamisawa K."/>
        </authorList>
    </citation>
    <scope>NUCLEOTIDE SEQUENCE [LARGE SCALE GENOMIC DNA]</scope>
    <source>
        <strain evidence="2 3">NK6</strain>
    </source>
</reference>
<evidence type="ECO:0000313" key="2">
    <source>
        <dbReference type="EMBL" id="BAR61872.1"/>
    </source>
</evidence>
<gene>
    <name evidence="2" type="ORF">NK6_8725</name>
</gene>
<accession>A0A0E4FXM5</accession>
<feature type="region of interest" description="Disordered" evidence="1">
    <location>
        <begin position="98"/>
        <end position="119"/>
    </location>
</feature>
<proteinExistence type="predicted"/>
<evidence type="ECO:0000313" key="3">
    <source>
        <dbReference type="Proteomes" id="UP000063308"/>
    </source>
</evidence>
<protein>
    <submittedName>
        <fullName evidence="2">Uncharacterized protein</fullName>
    </submittedName>
</protein>
<dbReference type="AlphaFoldDB" id="A0A0E4FXM5"/>